<proteinExistence type="predicted"/>
<protein>
    <submittedName>
        <fullName evidence="1">Uncharacterized protein</fullName>
    </submittedName>
</protein>
<accession>D3DYB4</accession>
<evidence type="ECO:0000313" key="2">
    <source>
        <dbReference type="Proteomes" id="UP000002429"/>
    </source>
</evidence>
<dbReference type="AlphaFoldDB" id="D3DYB4"/>
<dbReference type="KEGG" id="rme:Rmet_6702"/>
<geneLocation type="plasmid" evidence="1 2">
    <name>megaplasmid</name>
</geneLocation>
<keyword evidence="1" id="KW-0614">Plasmid</keyword>
<reference evidence="2" key="1">
    <citation type="journal article" date="2010" name="PLoS ONE">
        <title>The complete genome sequence of Cupriavidus metallidurans strain CH34, a master survivalist in harsh and anthropogenic environments.</title>
        <authorList>
            <person name="Janssen P.J."/>
            <person name="Van Houdt R."/>
            <person name="Moors H."/>
            <person name="Monsieurs P."/>
            <person name="Morin N."/>
            <person name="Michaux A."/>
            <person name="Benotmane M.A."/>
            <person name="Leys N."/>
            <person name="Vallaeys T."/>
            <person name="Lapidus A."/>
            <person name="Monchy S."/>
            <person name="Medigue C."/>
            <person name="Taghavi S."/>
            <person name="McCorkle S."/>
            <person name="Dunn J."/>
            <person name="van der Lelie D."/>
            <person name="Mergeay M."/>
        </authorList>
    </citation>
    <scope>NUCLEOTIDE SEQUENCE [LARGE SCALE GENOMIC DNA]</scope>
    <source>
        <strain evidence="2">ATCC 43123 / DSM 2839 / NBRC 102507 / CH34</strain>
    </source>
</reference>
<evidence type="ECO:0000313" key="1">
    <source>
        <dbReference type="EMBL" id="ADC45284.1"/>
    </source>
</evidence>
<organism evidence="1 2">
    <name type="scientific">Cupriavidus metallidurans (strain ATCC 43123 / DSM 2839 / NBRC 102507 / CH34)</name>
    <name type="common">Ralstonia metallidurans</name>
    <dbReference type="NCBI Taxonomy" id="266264"/>
    <lineage>
        <taxon>Bacteria</taxon>
        <taxon>Pseudomonadati</taxon>
        <taxon>Pseudomonadota</taxon>
        <taxon>Betaproteobacteria</taxon>
        <taxon>Burkholderiales</taxon>
        <taxon>Burkholderiaceae</taxon>
        <taxon>Cupriavidus</taxon>
    </lineage>
</organism>
<dbReference type="Proteomes" id="UP000002429">
    <property type="component" value="Plasmid megaplasmid"/>
</dbReference>
<dbReference type="EMBL" id="CP000353">
    <property type="protein sequence ID" value="ADC45284.1"/>
    <property type="molecule type" value="Genomic_DNA"/>
</dbReference>
<sequence>MQALSSPGSARFFVFDDATLDSHASRTPLTR</sequence>
<dbReference type="HOGENOM" id="CLU_3398086_0_0_4"/>
<name>D3DYB4_CUPMC</name>
<gene>
    <name evidence="1" type="ordered locus">Rmet_6702</name>
</gene>
<keyword evidence="2" id="KW-1185">Reference proteome</keyword>